<dbReference type="GO" id="GO:0003677">
    <property type="term" value="F:DNA binding"/>
    <property type="evidence" value="ECO:0007669"/>
    <property type="project" value="UniProtKB-KW"/>
</dbReference>
<comment type="caution">
    <text evidence="5">The sequence shown here is derived from an EMBL/GenBank/DDBJ whole genome shotgun (WGS) entry which is preliminary data.</text>
</comment>
<evidence type="ECO:0000256" key="2">
    <source>
        <dbReference type="ARBA" id="ARBA00023125"/>
    </source>
</evidence>
<dbReference type="EMBL" id="RAPF01000002">
    <property type="protein sequence ID" value="RKF22467.1"/>
    <property type="molecule type" value="Genomic_DNA"/>
</dbReference>
<gene>
    <name evidence="5" type="ORF">D6851_04365</name>
</gene>
<dbReference type="SUPFAM" id="SSF46785">
    <property type="entry name" value="Winged helix' DNA-binding domain"/>
    <property type="match status" value="1"/>
</dbReference>
<dbReference type="PANTHER" id="PTHR43132">
    <property type="entry name" value="ARSENICAL RESISTANCE OPERON REPRESSOR ARSR-RELATED"/>
    <property type="match status" value="1"/>
</dbReference>
<evidence type="ECO:0000259" key="4">
    <source>
        <dbReference type="PROSITE" id="PS50987"/>
    </source>
</evidence>
<evidence type="ECO:0000313" key="6">
    <source>
        <dbReference type="Proteomes" id="UP000284395"/>
    </source>
</evidence>
<dbReference type="SMART" id="SM00418">
    <property type="entry name" value="HTH_ARSR"/>
    <property type="match status" value="1"/>
</dbReference>
<dbReference type="PRINTS" id="PR00778">
    <property type="entry name" value="HTHARSR"/>
</dbReference>
<evidence type="ECO:0000256" key="3">
    <source>
        <dbReference type="ARBA" id="ARBA00023163"/>
    </source>
</evidence>
<dbReference type="InterPro" id="IPR036390">
    <property type="entry name" value="WH_DNA-bd_sf"/>
</dbReference>
<dbReference type="PROSITE" id="PS50987">
    <property type="entry name" value="HTH_ARSR_2"/>
    <property type="match status" value="1"/>
</dbReference>
<dbReference type="Gene3D" id="1.10.10.10">
    <property type="entry name" value="Winged helix-like DNA-binding domain superfamily/Winged helix DNA-binding domain"/>
    <property type="match status" value="1"/>
</dbReference>
<keyword evidence="2" id="KW-0238">DNA-binding</keyword>
<keyword evidence="6" id="KW-1185">Reference proteome</keyword>
<feature type="domain" description="HTH arsR-type" evidence="4">
    <location>
        <begin position="1"/>
        <end position="91"/>
    </location>
</feature>
<dbReference type="InterPro" id="IPR051011">
    <property type="entry name" value="Metal_resp_trans_reg"/>
</dbReference>
<sequence>MSGAPIDSFKALAHPTRFAVLQSLIGKERNVGEIEEATGIAQPGLSQQLAVLRNSRLVTTRRDAKLVYYSLNTELFVDLAAILAQFGPVDDANIPPAVKRRFTTGVATFARMG</sequence>
<dbReference type="InterPro" id="IPR001845">
    <property type="entry name" value="HTH_ArsR_DNA-bd_dom"/>
</dbReference>
<name>A0A420EP64_9SPHN</name>
<dbReference type="OrthoDB" id="194599at2"/>
<organism evidence="5 6">
    <name type="scientific">Altericroceibacterium spongiae</name>
    <dbReference type="NCBI Taxonomy" id="2320269"/>
    <lineage>
        <taxon>Bacteria</taxon>
        <taxon>Pseudomonadati</taxon>
        <taxon>Pseudomonadota</taxon>
        <taxon>Alphaproteobacteria</taxon>
        <taxon>Sphingomonadales</taxon>
        <taxon>Erythrobacteraceae</taxon>
        <taxon>Altericroceibacterium</taxon>
    </lineage>
</organism>
<dbReference type="Proteomes" id="UP000284395">
    <property type="component" value="Unassembled WGS sequence"/>
</dbReference>
<evidence type="ECO:0000313" key="5">
    <source>
        <dbReference type="EMBL" id="RKF22467.1"/>
    </source>
</evidence>
<dbReference type="PANTHER" id="PTHR43132:SF2">
    <property type="entry name" value="ARSENICAL RESISTANCE OPERON REPRESSOR ARSR-RELATED"/>
    <property type="match status" value="1"/>
</dbReference>
<keyword evidence="3" id="KW-0804">Transcription</keyword>
<dbReference type="NCBIfam" id="NF033788">
    <property type="entry name" value="HTH_metalloreg"/>
    <property type="match status" value="1"/>
</dbReference>
<evidence type="ECO:0000256" key="1">
    <source>
        <dbReference type="ARBA" id="ARBA00023015"/>
    </source>
</evidence>
<dbReference type="CDD" id="cd00090">
    <property type="entry name" value="HTH_ARSR"/>
    <property type="match status" value="1"/>
</dbReference>
<dbReference type="RefSeq" id="WP_120323665.1">
    <property type="nucleotide sequence ID" value="NZ_RAPF01000002.1"/>
</dbReference>
<keyword evidence="1" id="KW-0805">Transcription regulation</keyword>
<dbReference type="InterPro" id="IPR011991">
    <property type="entry name" value="ArsR-like_HTH"/>
</dbReference>
<reference evidence="5 6" key="1">
    <citation type="submission" date="2018-09" db="EMBL/GenBank/DDBJ databases">
        <title>Altererythrobacter spongiae sp. nov., isolated from a marine sponge.</title>
        <authorList>
            <person name="Zhuang L."/>
            <person name="Luo L."/>
        </authorList>
    </citation>
    <scope>NUCLEOTIDE SEQUENCE [LARGE SCALE GENOMIC DNA]</scope>
    <source>
        <strain evidence="5 6">HN-Y73</strain>
    </source>
</reference>
<dbReference type="InterPro" id="IPR036388">
    <property type="entry name" value="WH-like_DNA-bd_sf"/>
</dbReference>
<proteinExistence type="predicted"/>
<dbReference type="GO" id="GO:0003700">
    <property type="term" value="F:DNA-binding transcription factor activity"/>
    <property type="evidence" value="ECO:0007669"/>
    <property type="project" value="InterPro"/>
</dbReference>
<accession>A0A420EP64</accession>
<dbReference type="AlphaFoldDB" id="A0A420EP64"/>
<protein>
    <submittedName>
        <fullName evidence="5">ArsR family transcriptional regulator</fullName>
    </submittedName>
</protein>
<dbReference type="Pfam" id="PF01022">
    <property type="entry name" value="HTH_5"/>
    <property type="match status" value="1"/>
</dbReference>